<feature type="non-terminal residue" evidence="1">
    <location>
        <position position="1"/>
    </location>
</feature>
<proteinExistence type="predicted"/>
<comment type="caution">
    <text evidence="1">The sequence shown here is derived from an EMBL/GenBank/DDBJ whole genome shotgun (WGS) entry which is preliminary data.</text>
</comment>
<name>A0ABV0Q613_9TELE</name>
<keyword evidence="2" id="KW-1185">Reference proteome</keyword>
<evidence type="ECO:0000313" key="1">
    <source>
        <dbReference type="EMBL" id="MEQ2190926.1"/>
    </source>
</evidence>
<dbReference type="EMBL" id="JAHRIN010000308">
    <property type="protein sequence ID" value="MEQ2190926.1"/>
    <property type="molecule type" value="Genomic_DNA"/>
</dbReference>
<reference evidence="1 2" key="1">
    <citation type="submission" date="2021-06" db="EMBL/GenBank/DDBJ databases">
        <authorList>
            <person name="Palmer J.M."/>
        </authorList>
    </citation>
    <scope>NUCLEOTIDE SEQUENCE [LARGE SCALE GENOMIC DNA]</scope>
    <source>
        <strain evidence="1 2">XC_2019</strain>
        <tissue evidence="1">Muscle</tissue>
    </source>
</reference>
<sequence length="291" mass="32764">LMLRSDQTRFDCQGRLVYMQGLWWMRVSERREVLRRVSRICTAKKTEDKLILAVCAHPVIYDTSSYHCSDRNRKYLAWRRISEECRYMPVCRGPHEVVENTRGLHTFLCNFWVDFKLMAKHSPLCRPNPKRILHRQPSPGETIVKGTLLWGEAAASREGPHQISAQWECLICHNDTGLGSSVVSSGQVLVRRQIEFALTQSLTKGGVGQDPSVTCSAISPNIYNPKPVMGIYNSKKDNAMVSLVVKKGSQRLGVPLILHASPPGHHSTEGSSTALQTPPQWISRLLLQAQP</sequence>
<organism evidence="1 2">
    <name type="scientific">Xenoophorus captivus</name>
    <dbReference type="NCBI Taxonomy" id="1517983"/>
    <lineage>
        <taxon>Eukaryota</taxon>
        <taxon>Metazoa</taxon>
        <taxon>Chordata</taxon>
        <taxon>Craniata</taxon>
        <taxon>Vertebrata</taxon>
        <taxon>Euteleostomi</taxon>
        <taxon>Actinopterygii</taxon>
        <taxon>Neopterygii</taxon>
        <taxon>Teleostei</taxon>
        <taxon>Neoteleostei</taxon>
        <taxon>Acanthomorphata</taxon>
        <taxon>Ovalentaria</taxon>
        <taxon>Atherinomorphae</taxon>
        <taxon>Cyprinodontiformes</taxon>
        <taxon>Goodeidae</taxon>
        <taxon>Xenoophorus</taxon>
    </lineage>
</organism>
<protein>
    <submittedName>
        <fullName evidence="1">Uncharacterized protein</fullName>
    </submittedName>
</protein>
<evidence type="ECO:0000313" key="2">
    <source>
        <dbReference type="Proteomes" id="UP001434883"/>
    </source>
</evidence>
<dbReference type="Proteomes" id="UP001434883">
    <property type="component" value="Unassembled WGS sequence"/>
</dbReference>
<gene>
    <name evidence="1" type="ORF">XENOCAPTIV_015010</name>
</gene>
<accession>A0ABV0Q613</accession>